<dbReference type="Pfam" id="PF00023">
    <property type="entry name" value="Ank"/>
    <property type="match status" value="1"/>
</dbReference>
<dbReference type="RefSeq" id="WP_345972997.1">
    <property type="nucleotide sequence ID" value="NZ_CP147920.1"/>
</dbReference>
<proteinExistence type="predicted"/>
<dbReference type="Gene3D" id="1.25.40.20">
    <property type="entry name" value="Ankyrin repeat-containing domain"/>
    <property type="match status" value="1"/>
</dbReference>
<keyword evidence="1" id="KW-0040">ANK repeat</keyword>
<evidence type="ECO:0000313" key="4">
    <source>
        <dbReference type="Proteomes" id="UP001447842"/>
    </source>
</evidence>
<dbReference type="EMBL" id="CP147920">
    <property type="protein sequence ID" value="XAU15578.1"/>
    <property type="molecule type" value="Genomic_DNA"/>
</dbReference>
<gene>
    <name evidence="3" type="ORF">WCY31_02500</name>
</gene>
<dbReference type="Proteomes" id="UP001447842">
    <property type="component" value="Chromosome"/>
</dbReference>
<dbReference type="PROSITE" id="PS50297">
    <property type="entry name" value="ANK_REP_REGION"/>
    <property type="match status" value="1"/>
</dbReference>
<sequence length="430" mass="49119">MLHFNEDIRIDAADDGQRTVPIRPSALPEYLGTDDPIVLKTTWQPLGNSGYGFKTHRLVRVSEDRMEFRRSFQSLLLTLLFSVGAAGSLFLGFSGVLGTKTDPLLFLLFSFSFSGLAVFFYFSGRKRIVIDKAISAFWRGKEEPTKVINPHAINGYHSLKNVHAVQLLKRFIPGDHDSKSFYKHELNLVFADGNRAAVIDHNDAKTVTKQGQRISDFLEVPLWDARSDIPAPSPLSHLSLGKPFEYMMRLLHLYRRIKLYAALTILAIGFSTPLIMYFASPPAKEDKKINLLTVTWAERQQLEPQYTAELFELVKNPTEYFVPFSRLVDTRLDLNAKDELGRTPLYYAVLNKNIDYVNTLLRKGADIHVRDNKGIGLIDLLDKKRDAYIYEKLLYAQLEEDARKRGKEIFSVSYRILPDGTLVVKELKER</sequence>
<dbReference type="SMART" id="SM00248">
    <property type="entry name" value="ANK"/>
    <property type="match status" value="1"/>
</dbReference>
<organism evidence="3 4">
    <name type="scientific">Sulfurimonas diazotrophicus</name>
    <dbReference type="NCBI Taxonomy" id="3131939"/>
    <lineage>
        <taxon>Bacteria</taxon>
        <taxon>Pseudomonadati</taxon>
        <taxon>Campylobacterota</taxon>
        <taxon>Epsilonproteobacteria</taxon>
        <taxon>Campylobacterales</taxon>
        <taxon>Sulfurimonadaceae</taxon>
        <taxon>Sulfurimonas</taxon>
    </lineage>
</organism>
<protein>
    <submittedName>
        <fullName evidence="3">Ankyrin repeat domain-containing protein</fullName>
    </submittedName>
</protein>
<evidence type="ECO:0000313" key="3">
    <source>
        <dbReference type="EMBL" id="XAU15578.1"/>
    </source>
</evidence>
<keyword evidence="4" id="KW-1185">Reference proteome</keyword>
<name>A0ABZ3HCW6_9BACT</name>
<evidence type="ECO:0000256" key="1">
    <source>
        <dbReference type="PROSITE-ProRule" id="PRU00023"/>
    </source>
</evidence>
<feature type="transmembrane region" description="Helical" evidence="2">
    <location>
        <begin position="104"/>
        <end position="122"/>
    </location>
</feature>
<dbReference type="InterPro" id="IPR036770">
    <property type="entry name" value="Ankyrin_rpt-contain_sf"/>
</dbReference>
<keyword evidence="2" id="KW-1133">Transmembrane helix</keyword>
<feature type="transmembrane region" description="Helical" evidence="2">
    <location>
        <begin position="75"/>
        <end position="98"/>
    </location>
</feature>
<accession>A0ABZ3HCW6</accession>
<keyword evidence="2" id="KW-0812">Transmembrane</keyword>
<feature type="transmembrane region" description="Helical" evidence="2">
    <location>
        <begin position="257"/>
        <end position="279"/>
    </location>
</feature>
<dbReference type="SUPFAM" id="SSF48403">
    <property type="entry name" value="Ankyrin repeat"/>
    <property type="match status" value="1"/>
</dbReference>
<dbReference type="InterPro" id="IPR002110">
    <property type="entry name" value="Ankyrin_rpt"/>
</dbReference>
<evidence type="ECO:0000256" key="2">
    <source>
        <dbReference type="SAM" id="Phobius"/>
    </source>
</evidence>
<reference evidence="3 4" key="1">
    <citation type="submission" date="2024-03" db="EMBL/GenBank/DDBJ databases">
        <title>Sulfurimonas sp. HSL3-1.</title>
        <authorList>
            <person name="Wang S."/>
        </authorList>
    </citation>
    <scope>NUCLEOTIDE SEQUENCE [LARGE SCALE GENOMIC DNA]</scope>
    <source>
        <strain evidence="3 4">HSL3-1</strain>
    </source>
</reference>
<keyword evidence="2" id="KW-0472">Membrane</keyword>
<dbReference type="PROSITE" id="PS50088">
    <property type="entry name" value="ANK_REPEAT"/>
    <property type="match status" value="1"/>
</dbReference>
<feature type="repeat" description="ANK" evidence="1">
    <location>
        <begin position="340"/>
        <end position="372"/>
    </location>
</feature>